<gene>
    <name evidence="1" type="ORF">Malapachy_3808</name>
</gene>
<protein>
    <submittedName>
        <fullName evidence="1">Uncharacterized protein</fullName>
    </submittedName>
</protein>
<evidence type="ECO:0000313" key="1">
    <source>
        <dbReference type="EMBL" id="KOS14135.1"/>
    </source>
</evidence>
<comment type="caution">
    <text evidence="1">The sequence shown here is derived from an EMBL/GenBank/DDBJ whole genome shotgun (WGS) entry which is preliminary data.</text>
</comment>
<name>A0A0M9VP74_9BASI</name>
<dbReference type="OrthoDB" id="2524554at2759"/>
<dbReference type="RefSeq" id="XP_017991767.1">
    <property type="nucleotide sequence ID" value="XM_018138267.1"/>
</dbReference>
<sequence>MSEPVVETLVLVSRITRILLGSVLAVGGIALGVWEGMHQYVEYVAMPNAAATAAVTGPSTESAAAMDLLGFDQDMRLQNRLVMPHTDRRLGIFGRHMVRSAWMAEHWGGGITPSVVFGRHQVDMSKMHENQGWRMAEQFLLSALHVADKRRIAVPDLAQIDSAPLDPTAIQLELWLADVRERIGTRASQHFASLAYEKLYDATGGTGDRPLQIWVAQRLGLQCGQQGHVDDAMAWLDRAMKSSAHTTTADARDALLAQKDLALSPIAQRSTLTTLQAAAMMHVQQAQQSPDEATSHLTSAWQTQLATWRLAEQMQKQTTAATTNSSAYQLQQLWAQQKQGLTAMHLAETQYALSQHTASSRLRSLWRWVRRDPYCDAHPSAYVPTWTEPALRGTHIASRQWLLYARHQARQVQRRLEAQAWNGHPALQYVAHQLLRDARQTDKEAQAMLRALERAHT</sequence>
<proteinExistence type="predicted"/>
<dbReference type="EMBL" id="LGAV01000004">
    <property type="protein sequence ID" value="KOS14135.1"/>
    <property type="molecule type" value="Genomic_DNA"/>
</dbReference>
<accession>A0A0M9VP74</accession>
<dbReference type="AlphaFoldDB" id="A0A0M9VP74"/>
<dbReference type="VEuPathDB" id="FungiDB:Malapachy_3808"/>
<dbReference type="Proteomes" id="UP000037751">
    <property type="component" value="Unassembled WGS sequence"/>
</dbReference>
<keyword evidence="2" id="KW-1185">Reference proteome</keyword>
<evidence type="ECO:0000313" key="2">
    <source>
        <dbReference type="Proteomes" id="UP000037751"/>
    </source>
</evidence>
<organism evidence="1 2">
    <name type="scientific">Malassezia pachydermatis</name>
    <dbReference type="NCBI Taxonomy" id="77020"/>
    <lineage>
        <taxon>Eukaryota</taxon>
        <taxon>Fungi</taxon>
        <taxon>Dikarya</taxon>
        <taxon>Basidiomycota</taxon>
        <taxon>Ustilaginomycotina</taxon>
        <taxon>Malasseziomycetes</taxon>
        <taxon>Malasseziales</taxon>
        <taxon>Malasseziaceae</taxon>
        <taxon>Malassezia</taxon>
    </lineage>
</organism>
<dbReference type="GeneID" id="28730143"/>
<reference evidence="1 2" key="1">
    <citation type="submission" date="2015-07" db="EMBL/GenBank/DDBJ databases">
        <title>Draft Genome Sequence of Malassezia furfur CBS1878 and Malassezia pachydermatis CBS1879.</title>
        <authorList>
            <person name="Triana S."/>
            <person name="Ohm R."/>
            <person name="Gonzalez A."/>
            <person name="DeCock H."/>
            <person name="Restrepo S."/>
            <person name="Celis A."/>
        </authorList>
    </citation>
    <scope>NUCLEOTIDE SEQUENCE [LARGE SCALE GENOMIC DNA]</scope>
    <source>
        <strain evidence="1 2">CBS 1879</strain>
    </source>
</reference>